<dbReference type="NCBIfam" id="TIGR00137">
    <property type="entry name" value="gid_trmFO"/>
    <property type="match status" value="1"/>
</dbReference>
<dbReference type="OrthoDB" id="9803114at2"/>
<keyword evidence="8 10" id="KW-0521">NADP</keyword>
<comment type="function">
    <text evidence="10">Catalyzes the folate-dependent formation of 5-methyl-uridine at position 54 (M-5-U54) in all tRNAs.</text>
</comment>
<evidence type="ECO:0000256" key="6">
    <source>
        <dbReference type="ARBA" id="ARBA00022694"/>
    </source>
</evidence>
<comment type="caution">
    <text evidence="12">The sequence shown here is derived from an EMBL/GenBank/DDBJ whole genome shotgun (WGS) entry which is preliminary data.</text>
</comment>
<dbReference type="NCBIfam" id="NF003739">
    <property type="entry name" value="PRK05335.1"/>
    <property type="match status" value="1"/>
</dbReference>
<dbReference type="EMBL" id="JPWF01000020">
    <property type="protein sequence ID" value="RCK31371.1"/>
    <property type="molecule type" value="Genomic_DNA"/>
</dbReference>
<evidence type="ECO:0000256" key="9">
    <source>
        <dbReference type="ARBA" id="ARBA00023027"/>
    </source>
</evidence>
<accession>A0A367VZ02</accession>
<evidence type="ECO:0000256" key="1">
    <source>
        <dbReference type="ARBA" id="ARBA00001974"/>
    </source>
</evidence>
<dbReference type="GO" id="GO:0005829">
    <property type="term" value="C:cytosol"/>
    <property type="evidence" value="ECO:0007669"/>
    <property type="project" value="TreeGrafter"/>
</dbReference>
<keyword evidence="5 10" id="KW-0808">Transferase</keyword>
<dbReference type="InterPro" id="IPR040131">
    <property type="entry name" value="MnmG_N"/>
</dbReference>
<dbReference type="Gene3D" id="3.50.50.60">
    <property type="entry name" value="FAD/NAD(P)-binding domain"/>
    <property type="match status" value="2"/>
</dbReference>
<evidence type="ECO:0000256" key="3">
    <source>
        <dbReference type="ARBA" id="ARBA00022603"/>
    </source>
</evidence>
<evidence type="ECO:0000256" key="10">
    <source>
        <dbReference type="HAMAP-Rule" id="MF_01037"/>
    </source>
</evidence>
<dbReference type="Pfam" id="PF01134">
    <property type="entry name" value="GIDA"/>
    <property type="match status" value="1"/>
</dbReference>
<dbReference type="RefSeq" id="WP_114104209.1">
    <property type="nucleotide sequence ID" value="NZ_JPWF01000020.1"/>
</dbReference>
<evidence type="ECO:0000256" key="5">
    <source>
        <dbReference type="ARBA" id="ARBA00022679"/>
    </source>
</evidence>
<dbReference type="HAMAP" id="MF_01037">
    <property type="entry name" value="TrmFO"/>
    <property type="match status" value="1"/>
</dbReference>
<evidence type="ECO:0000256" key="2">
    <source>
        <dbReference type="ARBA" id="ARBA00022490"/>
    </source>
</evidence>
<keyword evidence="6 10" id="KW-0819">tRNA processing</keyword>
<dbReference type="AlphaFoldDB" id="A0A367VZ02"/>
<sequence length="448" mass="49323">MDTVKPVHIIGAGLAGSEAAWQLAEAGVPVILHEMRPVRPTDAHHTDKCAELVCSNSFRSDDKEYNAVGLIHDEMRRAGSIIMRCADEHKVPAGAALAVDREGFSQAVTDTLENHPLITMERGEIDGLPPQEWENTIIATGPLTSGALAEAIRTATGEASLAFFDAIAPIVYKESIDFDKAWFQSRYDKGDGKDYINCPMDTDEYNRFIDALIEGEKTEFKEWEKDTPYFDGCLPIEVMAERGRETLRHGPMKPVGLTNPHNPTVKPRAIVQLRQDNALGTLYNMVGFQTKLKYGAQIDVFRTIPGLENAEFARLGGIHRNTFLNSPRLLDPTLRLKSRPDLRFAGQITGCEGYVESAAVGLMVGRFTAAEKAGKAIPTPPLATAMGALLNHITGGADESTFQPMNVNFGLFPDLDLTKRVKGRDRKKLYSDRAIPLFDEWLNAINAA</sequence>
<dbReference type="PANTHER" id="PTHR11806:SF2">
    <property type="entry name" value="METHYLENETETRAHYDROFOLATE--TRNA-(URACIL-5-)-METHYLTRANSFERASE TRMFO"/>
    <property type="match status" value="1"/>
</dbReference>
<evidence type="ECO:0000313" key="12">
    <source>
        <dbReference type="EMBL" id="RCK31371.1"/>
    </source>
</evidence>
<protein>
    <recommendedName>
        <fullName evidence="10">Methylenetetrahydrofolate--tRNA-(uracil-5-)-methyltransferase TrmFO</fullName>
        <ecNumber evidence="10">2.1.1.74</ecNumber>
    </recommendedName>
    <alternativeName>
        <fullName evidence="10">Folate-dependent tRNA (uracil-5-)-methyltransferase</fullName>
    </alternativeName>
    <alternativeName>
        <fullName evidence="10">Folate-dependent tRNA(M-5-U54)-methyltransferase</fullName>
    </alternativeName>
</protein>
<evidence type="ECO:0000256" key="4">
    <source>
        <dbReference type="ARBA" id="ARBA00022630"/>
    </source>
</evidence>
<dbReference type="SUPFAM" id="SSF51905">
    <property type="entry name" value="FAD/NAD(P)-binding domain"/>
    <property type="match status" value="1"/>
</dbReference>
<reference evidence="12 13" key="1">
    <citation type="submission" date="2014-07" db="EMBL/GenBank/DDBJ databases">
        <title>Draft genome sequence of Thalassospira profundimaris 35.</title>
        <authorList>
            <person name="Lai Q."/>
            <person name="Shao Z."/>
        </authorList>
    </citation>
    <scope>NUCLEOTIDE SEQUENCE [LARGE SCALE GENOMIC DNA]</scope>
    <source>
        <strain evidence="12 13">35</strain>
    </source>
</reference>
<comment type="subcellular location">
    <subcellularLocation>
        <location evidence="10">Cytoplasm</location>
    </subcellularLocation>
</comment>
<dbReference type="GO" id="GO:0050660">
    <property type="term" value="F:flavin adenine dinucleotide binding"/>
    <property type="evidence" value="ECO:0007669"/>
    <property type="project" value="UniProtKB-UniRule"/>
</dbReference>
<comment type="catalytic activity">
    <reaction evidence="10">
        <text>uridine(54) in tRNA + (6R)-5,10-methylene-5,6,7,8-tetrahydrofolate + NADPH + H(+) = 5-methyluridine(54) in tRNA + (6S)-5,6,7,8-tetrahydrofolate + NADP(+)</text>
        <dbReference type="Rhea" id="RHEA:62372"/>
        <dbReference type="Rhea" id="RHEA-COMP:10167"/>
        <dbReference type="Rhea" id="RHEA-COMP:10193"/>
        <dbReference type="ChEBI" id="CHEBI:15378"/>
        <dbReference type="ChEBI" id="CHEBI:15636"/>
        <dbReference type="ChEBI" id="CHEBI:57453"/>
        <dbReference type="ChEBI" id="CHEBI:57783"/>
        <dbReference type="ChEBI" id="CHEBI:58349"/>
        <dbReference type="ChEBI" id="CHEBI:65315"/>
        <dbReference type="ChEBI" id="CHEBI:74447"/>
        <dbReference type="EC" id="2.1.1.74"/>
    </reaction>
</comment>
<dbReference type="GO" id="GO:0030488">
    <property type="term" value="P:tRNA methylation"/>
    <property type="evidence" value="ECO:0007669"/>
    <property type="project" value="TreeGrafter"/>
</dbReference>
<dbReference type="InterPro" id="IPR002218">
    <property type="entry name" value="MnmG-rel"/>
</dbReference>
<dbReference type="GO" id="GO:0002098">
    <property type="term" value="P:tRNA wobble uridine modification"/>
    <property type="evidence" value="ECO:0007669"/>
    <property type="project" value="TreeGrafter"/>
</dbReference>
<evidence type="ECO:0000256" key="8">
    <source>
        <dbReference type="ARBA" id="ARBA00022857"/>
    </source>
</evidence>
<dbReference type="GO" id="GO:0047151">
    <property type="term" value="F:tRNA (uracil(54)-C5)-methyltransferase activity, 5,10-methylenetetrahydrofolate-dependent"/>
    <property type="evidence" value="ECO:0007669"/>
    <property type="project" value="UniProtKB-UniRule"/>
</dbReference>
<feature type="binding site" evidence="10">
    <location>
        <begin position="11"/>
        <end position="16"/>
    </location>
    <ligand>
        <name>FAD</name>
        <dbReference type="ChEBI" id="CHEBI:57692"/>
    </ligand>
</feature>
<keyword evidence="9 10" id="KW-0520">NAD</keyword>
<gene>
    <name evidence="10" type="primary">trmFO</name>
    <name evidence="12" type="ORF">TH19_21100</name>
</gene>
<comment type="similarity">
    <text evidence="10">Belongs to the MnmG family. TrmFO subfamily.</text>
</comment>
<organism evidence="12 13">
    <name type="scientific">Thalassospira profundimaris</name>
    <dbReference type="NCBI Taxonomy" id="502049"/>
    <lineage>
        <taxon>Bacteria</taxon>
        <taxon>Pseudomonadati</taxon>
        <taxon>Pseudomonadota</taxon>
        <taxon>Alphaproteobacteria</taxon>
        <taxon>Rhodospirillales</taxon>
        <taxon>Thalassospiraceae</taxon>
        <taxon>Thalassospira</taxon>
    </lineage>
</organism>
<evidence type="ECO:0000259" key="11">
    <source>
        <dbReference type="Pfam" id="PF01134"/>
    </source>
</evidence>
<evidence type="ECO:0000256" key="7">
    <source>
        <dbReference type="ARBA" id="ARBA00022827"/>
    </source>
</evidence>
<dbReference type="PANTHER" id="PTHR11806">
    <property type="entry name" value="GLUCOSE INHIBITED DIVISION PROTEIN A"/>
    <property type="match status" value="1"/>
</dbReference>
<dbReference type="InterPro" id="IPR036188">
    <property type="entry name" value="FAD/NAD-bd_sf"/>
</dbReference>
<keyword evidence="7 10" id="KW-0274">FAD</keyword>
<comment type="catalytic activity">
    <reaction evidence="10">
        <text>uridine(54) in tRNA + (6R)-5,10-methylene-5,6,7,8-tetrahydrofolate + NADH + H(+) = 5-methyluridine(54) in tRNA + (6S)-5,6,7,8-tetrahydrofolate + NAD(+)</text>
        <dbReference type="Rhea" id="RHEA:16873"/>
        <dbReference type="Rhea" id="RHEA-COMP:10167"/>
        <dbReference type="Rhea" id="RHEA-COMP:10193"/>
        <dbReference type="ChEBI" id="CHEBI:15378"/>
        <dbReference type="ChEBI" id="CHEBI:15636"/>
        <dbReference type="ChEBI" id="CHEBI:57453"/>
        <dbReference type="ChEBI" id="CHEBI:57540"/>
        <dbReference type="ChEBI" id="CHEBI:57945"/>
        <dbReference type="ChEBI" id="CHEBI:65315"/>
        <dbReference type="ChEBI" id="CHEBI:74447"/>
        <dbReference type="EC" id="2.1.1.74"/>
    </reaction>
</comment>
<dbReference type="Proteomes" id="UP000253226">
    <property type="component" value="Unassembled WGS sequence"/>
</dbReference>
<dbReference type="InterPro" id="IPR004417">
    <property type="entry name" value="TrmFO"/>
</dbReference>
<keyword evidence="2 10" id="KW-0963">Cytoplasm</keyword>
<name>A0A367VZ02_9PROT</name>
<dbReference type="EC" id="2.1.1.74" evidence="10"/>
<evidence type="ECO:0000313" key="13">
    <source>
        <dbReference type="Proteomes" id="UP000253226"/>
    </source>
</evidence>
<comment type="cofactor">
    <cofactor evidence="1 10">
        <name>FAD</name>
        <dbReference type="ChEBI" id="CHEBI:57692"/>
    </cofactor>
</comment>
<proteinExistence type="inferred from homology"/>
<keyword evidence="4 10" id="KW-0285">Flavoprotein</keyword>
<feature type="domain" description="MnmG N-terminal" evidence="11">
    <location>
        <begin position="7"/>
        <end position="375"/>
    </location>
</feature>
<keyword evidence="3 10" id="KW-0489">Methyltransferase</keyword>